<dbReference type="Gene3D" id="3.20.20.80">
    <property type="entry name" value="Glycosidases"/>
    <property type="match status" value="2"/>
</dbReference>
<feature type="domain" description="Glycosyl hydrolase family 13 catalytic" evidence="6">
    <location>
        <begin position="113"/>
        <end position="559"/>
    </location>
</feature>
<dbReference type="PANTHER" id="PTHR10357">
    <property type="entry name" value="ALPHA-AMYLASE FAMILY MEMBER"/>
    <property type="match status" value="1"/>
</dbReference>
<dbReference type="PANTHER" id="PTHR10357:SF215">
    <property type="entry name" value="ALPHA-AMYLASE 1"/>
    <property type="match status" value="1"/>
</dbReference>
<feature type="signal peptide" evidence="5">
    <location>
        <begin position="1"/>
        <end position="34"/>
    </location>
</feature>
<comment type="cofactor">
    <cofactor evidence="1">
        <name>Ca(2+)</name>
        <dbReference type="ChEBI" id="CHEBI:29108"/>
    </cofactor>
</comment>
<dbReference type="Pfam" id="PF00128">
    <property type="entry name" value="Alpha-amylase"/>
    <property type="match status" value="2"/>
</dbReference>
<evidence type="ECO:0000256" key="5">
    <source>
        <dbReference type="SAM" id="SignalP"/>
    </source>
</evidence>
<protein>
    <recommendedName>
        <fullName evidence="6">Glycosyl hydrolase family 13 catalytic domain-containing protein</fullName>
    </recommendedName>
</protein>
<name>A0A7S4SDV9_9DINO</name>
<keyword evidence="3 5" id="KW-0732">Signal</keyword>
<organism evidence="7">
    <name type="scientific">Alexandrium monilatum</name>
    <dbReference type="NCBI Taxonomy" id="311494"/>
    <lineage>
        <taxon>Eukaryota</taxon>
        <taxon>Sar</taxon>
        <taxon>Alveolata</taxon>
        <taxon>Dinophyceae</taxon>
        <taxon>Gonyaulacales</taxon>
        <taxon>Pyrocystaceae</taxon>
        <taxon>Alexandrium</taxon>
    </lineage>
</organism>
<dbReference type="InterPro" id="IPR017853">
    <property type="entry name" value="GH"/>
</dbReference>
<reference evidence="7" key="1">
    <citation type="submission" date="2021-01" db="EMBL/GenBank/DDBJ databases">
        <authorList>
            <person name="Corre E."/>
            <person name="Pelletier E."/>
            <person name="Niang G."/>
            <person name="Scheremetjew M."/>
            <person name="Finn R."/>
            <person name="Kale V."/>
            <person name="Holt S."/>
            <person name="Cochrane G."/>
            <person name="Meng A."/>
            <person name="Brown T."/>
            <person name="Cohen L."/>
        </authorList>
    </citation>
    <scope>NUCLEOTIDE SEQUENCE</scope>
    <source>
        <strain evidence="7">CCMP3105</strain>
    </source>
</reference>
<evidence type="ECO:0000256" key="1">
    <source>
        <dbReference type="ARBA" id="ARBA00001913"/>
    </source>
</evidence>
<evidence type="ECO:0000256" key="2">
    <source>
        <dbReference type="ARBA" id="ARBA00022723"/>
    </source>
</evidence>
<feature type="region of interest" description="Disordered" evidence="4">
    <location>
        <begin position="664"/>
        <end position="696"/>
    </location>
</feature>
<keyword evidence="2" id="KW-0479">Metal-binding</keyword>
<proteinExistence type="predicted"/>
<evidence type="ECO:0000256" key="4">
    <source>
        <dbReference type="SAM" id="MobiDB-lite"/>
    </source>
</evidence>
<dbReference type="InterPro" id="IPR006047">
    <property type="entry name" value="GH13_cat_dom"/>
</dbReference>
<accession>A0A7S4SDV9</accession>
<dbReference type="EMBL" id="HBNR01068967">
    <property type="protein sequence ID" value="CAE4642674.1"/>
    <property type="molecule type" value="Transcribed_RNA"/>
</dbReference>
<dbReference type="GO" id="GO:0005975">
    <property type="term" value="P:carbohydrate metabolic process"/>
    <property type="evidence" value="ECO:0007669"/>
    <property type="project" value="InterPro"/>
</dbReference>
<feature type="compositionally biased region" description="Basic and acidic residues" evidence="4">
    <location>
        <begin position="664"/>
        <end position="679"/>
    </location>
</feature>
<dbReference type="AlphaFoldDB" id="A0A7S4SDV9"/>
<sequence>MRPASSLSPSPMPLSSKAVGWCLLALILVTVATAASLSDGEEEFIAMGQSGDDACGAGSEAACSLKLMQRRARQTAGASLAAEPAGLRAASSPRPKLFGKEREDVLAGRSIYFVVLDRFARSDGNTMPCDDERHWCGGTIRGITQKLDYIADMNFDTLWITPVVKQYGGETKDGTGFMGYWAKDHYQIDPHYGTAQDLKDLVKGLHDRNMTFMLDIVVNHVGPVHSVDDVVGLSPFNRTEYFHTLDIGEMSFSEYAAPAGKLMAERANRPLQAMWSGGQCRPGEDCNCFTCTALTHEDFINLPPPAWNACPYGKMVWNASSPCPWDSLSAFCMPGDYQCKGYSEQVTLDGWFYDLGDLNQSVPFVRQALLNWTRWMVETYDIDMLRLDTAGFVPFGFLSELQDAAGVPIIGEVTATNMSYHASIQQTGDRHGIDGVLNFPLYYTAQAGFCHTWFPYATGNLTFLGTRMIEQAQPGLYANLDTLGNFIDNHDVDRLRKICKGDAARMVNALVWVLLSKGAPIIYYGTESGQVAEQRESFWNYNYTHGRGFFWIRQMNALRREFGLATASQRVLPFVDHQKLAFTRGDDQRVWVYLNNMESGDEVVRYCSNLPQPPKPGFVWTDYTSGQPAVIDSANCLRARDNVPIILVQRRVSDVAAGRVHGLEEDFQKDSSSHPRHTLEGPGPFSQGNVYKHTGR</sequence>
<dbReference type="GO" id="GO:0046872">
    <property type="term" value="F:metal ion binding"/>
    <property type="evidence" value="ECO:0007669"/>
    <property type="project" value="UniProtKB-KW"/>
</dbReference>
<feature type="chain" id="PRO_5030649417" description="Glycosyl hydrolase family 13 catalytic domain-containing protein" evidence="5">
    <location>
        <begin position="35"/>
        <end position="696"/>
    </location>
</feature>
<dbReference type="SUPFAM" id="SSF51445">
    <property type="entry name" value="(Trans)glycosidases"/>
    <property type="match status" value="1"/>
</dbReference>
<gene>
    <name evidence="7" type="ORF">AMON00008_LOCUS48833</name>
</gene>
<dbReference type="SMART" id="SM00642">
    <property type="entry name" value="Aamy"/>
    <property type="match status" value="1"/>
</dbReference>
<evidence type="ECO:0000313" key="7">
    <source>
        <dbReference type="EMBL" id="CAE4642674.1"/>
    </source>
</evidence>
<evidence type="ECO:0000256" key="3">
    <source>
        <dbReference type="ARBA" id="ARBA00022729"/>
    </source>
</evidence>
<evidence type="ECO:0000259" key="6">
    <source>
        <dbReference type="SMART" id="SM00642"/>
    </source>
</evidence>